<dbReference type="SUPFAM" id="SSF82549">
    <property type="entry name" value="DAK1/DegV-like"/>
    <property type="match status" value="1"/>
</dbReference>
<dbReference type="Gene3D" id="3.40.50.10440">
    <property type="entry name" value="Dihydroxyacetone kinase, domain 1"/>
    <property type="match status" value="1"/>
</dbReference>
<gene>
    <name evidence="2" type="ORF">SDC9_147506</name>
</gene>
<comment type="caution">
    <text evidence="2">The sequence shown here is derived from an EMBL/GenBank/DDBJ whole genome shotgun (WGS) entry which is preliminary data.</text>
</comment>
<dbReference type="PANTHER" id="PTHR33434">
    <property type="entry name" value="DEGV DOMAIN-CONTAINING PROTEIN DR_1986-RELATED"/>
    <property type="match status" value="1"/>
</dbReference>
<name>A0A645EG89_9ZZZZ</name>
<organism evidence="2">
    <name type="scientific">bioreactor metagenome</name>
    <dbReference type="NCBI Taxonomy" id="1076179"/>
    <lineage>
        <taxon>unclassified sequences</taxon>
        <taxon>metagenomes</taxon>
        <taxon>ecological metagenomes</taxon>
    </lineage>
</organism>
<keyword evidence="1" id="KW-0446">Lipid-binding</keyword>
<dbReference type="AlphaFoldDB" id="A0A645EG89"/>
<dbReference type="InterPro" id="IPR003797">
    <property type="entry name" value="DegV"/>
</dbReference>
<dbReference type="Gene3D" id="3.30.1180.10">
    <property type="match status" value="1"/>
</dbReference>
<dbReference type="GO" id="GO:0008289">
    <property type="term" value="F:lipid binding"/>
    <property type="evidence" value="ECO:0007669"/>
    <property type="project" value="UniProtKB-KW"/>
</dbReference>
<accession>A0A645EG89</accession>
<dbReference type="InterPro" id="IPR050270">
    <property type="entry name" value="DegV_domain_contain"/>
</dbReference>
<reference evidence="2" key="1">
    <citation type="submission" date="2019-08" db="EMBL/GenBank/DDBJ databases">
        <authorList>
            <person name="Kucharzyk K."/>
            <person name="Murdoch R.W."/>
            <person name="Higgins S."/>
            <person name="Loffler F."/>
        </authorList>
    </citation>
    <scope>NUCLEOTIDE SEQUENCE</scope>
</reference>
<dbReference type="PROSITE" id="PS51482">
    <property type="entry name" value="DEGV"/>
    <property type="match status" value="1"/>
</dbReference>
<proteinExistence type="predicted"/>
<evidence type="ECO:0000313" key="2">
    <source>
        <dbReference type="EMBL" id="MPN00312.1"/>
    </source>
</evidence>
<sequence>MADFPKNITSDFQPQIFSPAEDEIFDLISTSLPLYDEIYLLLLSKEISPLYSRVEKSVATLHGRANLHLIDSQNTSAGLGLLVQYAAALIAKGLPADEVERSLRLMVTHIYTIFCTPSLSYLHNAGILDVGQAAVGDMMGLFPLFVLEEGKVNPLQKVKNLRSVMEYFIEFVDEFDDLAHIALIQPTTPMQSETKIIHQHVSEFFEETTYTEHSINAFTASLLGPRGFGMAVMENPA</sequence>
<dbReference type="EMBL" id="VSSQ01046344">
    <property type="protein sequence ID" value="MPN00312.1"/>
    <property type="molecule type" value="Genomic_DNA"/>
</dbReference>
<protein>
    <submittedName>
        <fullName evidence="2">Uncharacterized protein</fullName>
    </submittedName>
</protein>
<dbReference type="InterPro" id="IPR043168">
    <property type="entry name" value="DegV_C"/>
</dbReference>
<dbReference type="PANTHER" id="PTHR33434:SF2">
    <property type="entry name" value="FATTY ACID-BINDING PROTEIN TM_1468"/>
    <property type="match status" value="1"/>
</dbReference>
<evidence type="ECO:0000256" key="1">
    <source>
        <dbReference type="ARBA" id="ARBA00023121"/>
    </source>
</evidence>
<dbReference type="Pfam" id="PF02645">
    <property type="entry name" value="DegV"/>
    <property type="match status" value="1"/>
</dbReference>